<feature type="non-terminal residue" evidence="2">
    <location>
        <position position="83"/>
    </location>
</feature>
<feature type="region of interest" description="Disordered" evidence="1">
    <location>
        <begin position="1"/>
        <end position="58"/>
    </location>
</feature>
<dbReference type="EMBL" id="GBEZ01009710">
    <property type="protein sequence ID" value="JAC75901.1"/>
    <property type="molecule type" value="Transcribed_RNA"/>
</dbReference>
<organism evidence="2">
    <name type="scientific">Tetraselmis sp. GSL018</name>
    <dbReference type="NCBI Taxonomy" id="582737"/>
    <lineage>
        <taxon>Eukaryota</taxon>
        <taxon>Viridiplantae</taxon>
        <taxon>Chlorophyta</taxon>
        <taxon>core chlorophytes</taxon>
        <taxon>Chlorodendrophyceae</taxon>
        <taxon>Chlorodendrales</taxon>
        <taxon>Chlorodendraceae</taxon>
        <taxon>Tetraselmis</taxon>
    </lineage>
</organism>
<feature type="compositionally biased region" description="Polar residues" evidence="1">
    <location>
        <begin position="35"/>
        <end position="45"/>
    </location>
</feature>
<sequence length="83" mass="8419">RRSGSGAVTRSSPGSGGRTEGLVAPWSIGDGMRGSASSSERTSVTLPGGAPYPARRRLQGPFSCLSPVLGAASPRRLPPAWGN</sequence>
<protein>
    <submittedName>
        <fullName evidence="2">Uncharacterized protein</fullName>
    </submittedName>
</protein>
<reference evidence="2" key="1">
    <citation type="submission" date="2014-05" db="EMBL/GenBank/DDBJ databases">
        <title>The transcriptome of the halophilic microalga Tetraselmis sp. GSL018 isolated from the Great Salt Lake, Utah.</title>
        <authorList>
            <person name="Jinkerson R.E."/>
            <person name="D'Adamo S."/>
            <person name="Posewitz M.C."/>
        </authorList>
    </citation>
    <scope>NUCLEOTIDE SEQUENCE</scope>
    <source>
        <strain evidence="2">GSL018</strain>
    </source>
</reference>
<gene>
    <name evidence="2" type="ORF">TSPGSL018_21780</name>
</gene>
<accession>A0A061RZA8</accession>
<feature type="compositionally biased region" description="Polar residues" evidence="1">
    <location>
        <begin position="1"/>
        <end position="13"/>
    </location>
</feature>
<dbReference type="AlphaFoldDB" id="A0A061RZA8"/>
<feature type="non-terminal residue" evidence="2">
    <location>
        <position position="1"/>
    </location>
</feature>
<proteinExistence type="predicted"/>
<evidence type="ECO:0000256" key="1">
    <source>
        <dbReference type="SAM" id="MobiDB-lite"/>
    </source>
</evidence>
<name>A0A061RZA8_9CHLO</name>
<evidence type="ECO:0000313" key="2">
    <source>
        <dbReference type="EMBL" id="JAC75901.1"/>
    </source>
</evidence>